<dbReference type="EMBL" id="DXBD01000008">
    <property type="protein sequence ID" value="HIZ67048.1"/>
    <property type="molecule type" value="Genomic_DNA"/>
</dbReference>
<dbReference type="CDD" id="cd03230">
    <property type="entry name" value="ABC_DR_subfamily_A"/>
    <property type="match status" value="1"/>
</dbReference>
<sequence>MIEVKGLGKRYKGNDFYSLKNANFTIEEGDIVGLVGKNGSGKSTLLKLLAKSQDPTEGTVFFNGKDIFKEDNILRDFGIMIEPVFFPQISVEENVKLYLKIHKKEQYQDNIEKTLKLVGLWEAKNRKPVDFSFGMKQRTALALALVTEPRFVLLDEPFVGLDPIGVRNLLDILKQWSKVNKTSMIIFSHQLAELEELCTRYLFIESGTIDDKISAEHNSIIIELNEMISEEDGHLIENLVKNYYLKYSENCIEIDNSVNNEALNAILEQLAVAKLIKNVLSKKDSLERLFTEE</sequence>
<name>A0A9D2FT81_9STRE</name>
<dbReference type="Pfam" id="PF00005">
    <property type="entry name" value="ABC_tran"/>
    <property type="match status" value="1"/>
</dbReference>
<evidence type="ECO:0000256" key="3">
    <source>
        <dbReference type="ARBA" id="ARBA00022840"/>
    </source>
</evidence>
<dbReference type="InterPro" id="IPR027417">
    <property type="entry name" value="P-loop_NTPase"/>
</dbReference>
<organism evidence="5 6">
    <name type="scientific">Candidatus Streptococcus faecavium</name>
    <dbReference type="NCBI Taxonomy" id="2838763"/>
    <lineage>
        <taxon>Bacteria</taxon>
        <taxon>Bacillati</taxon>
        <taxon>Bacillota</taxon>
        <taxon>Bacilli</taxon>
        <taxon>Lactobacillales</taxon>
        <taxon>Streptococcaceae</taxon>
        <taxon>Streptococcus</taxon>
    </lineage>
</organism>
<evidence type="ECO:0000259" key="4">
    <source>
        <dbReference type="PROSITE" id="PS50893"/>
    </source>
</evidence>
<keyword evidence="3 5" id="KW-0067">ATP-binding</keyword>
<feature type="domain" description="ABC transporter" evidence="4">
    <location>
        <begin position="2"/>
        <end position="231"/>
    </location>
</feature>
<dbReference type="GO" id="GO:0016887">
    <property type="term" value="F:ATP hydrolysis activity"/>
    <property type="evidence" value="ECO:0007669"/>
    <property type="project" value="InterPro"/>
</dbReference>
<evidence type="ECO:0000256" key="1">
    <source>
        <dbReference type="ARBA" id="ARBA00022448"/>
    </source>
</evidence>
<dbReference type="Gene3D" id="3.40.50.300">
    <property type="entry name" value="P-loop containing nucleotide triphosphate hydrolases"/>
    <property type="match status" value="1"/>
</dbReference>
<keyword evidence="2" id="KW-0547">Nucleotide-binding</keyword>
<evidence type="ECO:0000313" key="5">
    <source>
        <dbReference type="EMBL" id="HIZ67048.1"/>
    </source>
</evidence>
<dbReference type="Proteomes" id="UP000824058">
    <property type="component" value="Unassembled WGS sequence"/>
</dbReference>
<dbReference type="SMART" id="SM00382">
    <property type="entry name" value="AAA"/>
    <property type="match status" value="1"/>
</dbReference>
<reference evidence="5" key="1">
    <citation type="journal article" date="2021" name="PeerJ">
        <title>Extensive microbial diversity within the chicken gut microbiome revealed by metagenomics and culture.</title>
        <authorList>
            <person name="Gilroy R."/>
            <person name="Ravi A."/>
            <person name="Getino M."/>
            <person name="Pursley I."/>
            <person name="Horton D.L."/>
            <person name="Alikhan N.F."/>
            <person name="Baker D."/>
            <person name="Gharbi K."/>
            <person name="Hall N."/>
            <person name="Watson M."/>
            <person name="Adriaenssens E.M."/>
            <person name="Foster-Nyarko E."/>
            <person name="Jarju S."/>
            <person name="Secka A."/>
            <person name="Antonio M."/>
            <person name="Oren A."/>
            <person name="Chaudhuri R.R."/>
            <person name="La Ragione R."/>
            <person name="Hildebrand F."/>
            <person name="Pallen M.J."/>
        </authorList>
    </citation>
    <scope>NUCLEOTIDE SEQUENCE</scope>
    <source>
        <strain evidence="5">ChiBcolR9-63</strain>
    </source>
</reference>
<evidence type="ECO:0000256" key="2">
    <source>
        <dbReference type="ARBA" id="ARBA00022741"/>
    </source>
</evidence>
<dbReference type="GO" id="GO:0005524">
    <property type="term" value="F:ATP binding"/>
    <property type="evidence" value="ECO:0007669"/>
    <property type="project" value="UniProtKB-KW"/>
</dbReference>
<evidence type="ECO:0000313" key="6">
    <source>
        <dbReference type="Proteomes" id="UP000824058"/>
    </source>
</evidence>
<dbReference type="InterPro" id="IPR051782">
    <property type="entry name" value="ABC_Transporter_VariousFunc"/>
</dbReference>
<accession>A0A9D2FT81</accession>
<dbReference type="PANTHER" id="PTHR42939">
    <property type="entry name" value="ABC TRANSPORTER ATP-BINDING PROTEIN ALBC-RELATED"/>
    <property type="match status" value="1"/>
</dbReference>
<dbReference type="InterPro" id="IPR003439">
    <property type="entry name" value="ABC_transporter-like_ATP-bd"/>
</dbReference>
<dbReference type="PROSITE" id="PS50893">
    <property type="entry name" value="ABC_TRANSPORTER_2"/>
    <property type="match status" value="1"/>
</dbReference>
<comment type="caution">
    <text evidence="5">The sequence shown here is derived from an EMBL/GenBank/DDBJ whole genome shotgun (WGS) entry which is preliminary data.</text>
</comment>
<protein>
    <submittedName>
        <fullName evidence="5">ABC transporter ATP-binding protein</fullName>
    </submittedName>
</protein>
<proteinExistence type="predicted"/>
<dbReference type="PANTHER" id="PTHR42939:SF1">
    <property type="entry name" value="ABC TRANSPORTER ATP-BINDING PROTEIN ALBC-RELATED"/>
    <property type="match status" value="1"/>
</dbReference>
<keyword evidence="1" id="KW-0813">Transport</keyword>
<dbReference type="AlphaFoldDB" id="A0A9D2FT81"/>
<reference evidence="5" key="2">
    <citation type="submission" date="2021-04" db="EMBL/GenBank/DDBJ databases">
        <authorList>
            <person name="Gilroy R."/>
        </authorList>
    </citation>
    <scope>NUCLEOTIDE SEQUENCE</scope>
    <source>
        <strain evidence="5">ChiBcolR9-63</strain>
    </source>
</reference>
<dbReference type="SUPFAM" id="SSF52540">
    <property type="entry name" value="P-loop containing nucleoside triphosphate hydrolases"/>
    <property type="match status" value="1"/>
</dbReference>
<gene>
    <name evidence="5" type="ORF">H9965_00980</name>
</gene>
<dbReference type="InterPro" id="IPR003593">
    <property type="entry name" value="AAA+_ATPase"/>
</dbReference>